<evidence type="ECO:0000313" key="2">
    <source>
        <dbReference type="EMBL" id="VDP60515.1"/>
    </source>
</evidence>
<dbReference type="Proteomes" id="UP000050761">
    <property type="component" value="Unassembled WGS sequence"/>
</dbReference>
<gene>
    <name evidence="2" type="ORF">HPBE_LOCUS27031</name>
</gene>
<reference evidence="4" key="2">
    <citation type="submission" date="2019-09" db="UniProtKB">
        <authorList>
            <consortium name="WormBaseParasite"/>
        </authorList>
    </citation>
    <scope>IDENTIFICATION</scope>
</reference>
<proteinExistence type="predicted"/>
<organism evidence="3 4">
    <name type="scientific">Heligmosomoides polygyrus</name>
    <name type="common">Parasitic roundworm</name>
    <dbReference type="NCBI Taxonomy" id="6339"/>
    <lineage>
        <taxon>Eukaryota</taxon>
        <taxon>Metazoa</taxon>
        <taxon>Ecdysozoa</taxon>
        <taxon>Nematoda</taxon>
        <taxon>Chromadorea</taxon>
        <taxon>Rhabditida</taxon>
        <taxon>Rhabditina</taxon>
        <taxon>Rhabditomorpha</taxon>
        <taxon>Strongyloidea</taxon>
        <taxon>Heligmosomidae</taxon>
        <taxon>Heligmosomoides</taxon>
    </lineage>
</organism>
<dbReference type="AlphaFoldDB" id="A0A183GWG3"/>
<reference evidence="2 3" key="1">
    <citation type="submission" date="2018-11" db="EMBL/GenBank/DDBJ databases">
        <authorList>
            <consortium name="Pathogen Informatics"/>
        </authorList>
    </citation>
    <scope>NUCLEOTIDE SEQUENCE [LARGE SCALE GENOMIC DNA]</scope>
</reference>
<keyword evidence="3" id="KW-1185">Reference proteome</keyword>
<accession>A0A3P8G091</accession>
<feature type="region of interest" description="Disordered" evidence="1">
    <location>
        <begin position="1"/>
        <end position="25"/>
    </location>
</feature>
<evidence type="ECO:0000313" key="4">
    <source>
        <dbReference type="WBParaSite" id="HPBE_0002703301-mRNA-1"/>
    </source>
</evidence>
<accession>A0A183GWG3</accession>
<protein>
    <submittedName>
        <fullName evidence="4">MULE domain-containing protein</fullName>
    </submittedName>
</protein>
<dbReference type="WBParaSite" id="HPBE_0002703301-mRNA-1">
    <property type="protein sequence ID" value="HPBE_0002703301-mRNA-1"/>
    <property type="gene ID" value="HPBE_0002703301"/>
</dbReference>
<evidence type="ECO:0000313" key="3">
    <source>
        <dbReference type="Proteomes" id="UP000050761"/>
    </source>
</evidence>
<sequence>MQMRHDERNPEDGTRVFEPPQDRNGKGFLMVIITPLMLEWFRNYSSRRVTLADPFHTTRYSLELATLMVPNEKDRGLPGDEAACFYNGFRAAFPESTTRLHYCRFHILQA</sequence>
<name>A0A183GWG3_HELPZ</name>
<dbReference type="EMBL" id="UZAH01041678">
    <property type="protein sequence ID" value="VDP60515.1"/>
    <property type="molecule type" value="Genomic_DNA"/>
</dbReference>
<evidence type="ECO:0000256" key="1">
    <source>
        <dbReference type="SAM" id="MobiDB-lite"/>
    </source>
</evidence>